<dbReference type="AlphaFoldDB" id="B0XH01"/>
<sequence>MRRKKSRRLALTIDAISSKCQKDDQQQHSEQLSTKDKQVAPPQDPAFSAVPKWTWKVVKSAKKNAGIAFVTSNNPFRTAISAGDVLCPDICGSAGWGKVEFADLSKGYTYCCTVDALMKKVPGIPVEAKVTSVLTF</sequence>
<evidence type="ECO:0000256" key="1">
    <source>
        <dbReference type="SAM" id="MobiDB-lite"/>
    </source>
</evidence>
<dbReference type="HOGENOM" id="CLU_1877461_0_0_1"/>
<dbReference type="GO" id="GO:0046872">
    <property type="term" value="F:metal ion binding"/>
    <property type="evidence" value="ECO:0007669"/>
    <property type="project" value="InterPro"/>
</dbReference>
<dbReference type="InterPro" id="IPR001604">
    <property type="entry name" value="Endo_G_ENPP1-like_dom"/>
</dbReference>
<dbReference type="Proteomes" id="UP000002320">
    <property type="component" value="Unassembled WGS sequence"/>
</dbReference>
<reference evidence="3" key="1">
    <citation type="submission" date="2007-03" db="EMBL/GenBank/DDBJ databases">
        <title>Annotation of Culex pipiens quinquefasciatus.</title>
        <authorList>
            <consortium name="The Broad Institute Genome Sequencing Platform"/>
            <person name="Atkinson P.W."/>
            <person name="Hemingway J."/>
            <person name="Christensen B.M."/>
            <person name="Higgs S."/>
            <person name="Kodira C."/>
            <person name="Hannick L."/>
            <person name="Megy K."/>
            <person name="O'Leary S."/>
            <person name="Pearson M."/>
            <person name="Haas B.J."/>
            <person name="Mauceli E."/>
            <person name="Wortman J.R."/>
            <person name="Lee N.H."/>
            <person name="Guigo R."/>
            <person name="Stanke M."/>
            <person name="Alvarado L."/>
            <person name="Amedeo P."/>
            <person name="Antoine C.H."/>
            <person name="Arensburger P."/>
            <person name="Bidwell S.L."/>
            <person name="Crawford M."/>
            <person name="Camaro F."/>
            <person name="Devon K."/>
            <person name="Engels R."/>
            <person name="Hammond M."/>
            <person name="Howarth C."/>
            <person name="Koehrsen M."/>
            <person name="Lawson D."/>
            <person name="Montgomery P."/>
            <person name="Nene V."/>
            <person name="Nusbaum C."/>
            <person name="Puiu D."/>
            <person name="Romero-Severson J."/>
            <person name="Severson D.W."/>
            <person name="Shumway M."/>
            <person name="Sisk P."/>
            <person name="Stolte C."/>
            <person name="Zeng Q."/>
            <person name="Eisenstadt E."/>
            <person name="Fraser-Liggett C."/>
            <person name="Strausberg R."/>
            <person name="Galagan J."/>
            <person name="Birren B."/>
            <person name="Collins F.H."/>
        </authorList>
    </citation>
    <scope>NUCLEOTIDE SEQUENCE [LARGE SCALE GENOMIC DNA]</scope>
    <source>
        <strain evidence="3">JHB</strain>
    </source>
</reference>
<accession>B0XH01</accession>
<dbReference type="VEuPathDB" id="VectorBase:CQUJHB005415"/>
<dbReference type="EnsemblMetazoa" id="CPIJ018665-RA">
    <property type="protein sequence ID" value="CPIJ018665-PA"/>
    <property type="gene ID" value="CPIJ018665"/>
</dbReference>
<organism>
    <name type="scientific">Culex quinquefasciatus</name>
    <name type="common">Southern house mosquito</name>
    <name type="synonym">Culex pungens</name>
    <dbReference type="NCBI Taxonomy" id="7176"/>
    <lineage>
        <taxon>Eukaryota</taxon>
        <taxon>Metazoa</taxon>
        <taxon>Ecdysozoa</taxon>
        <taxon>Arthropoda</taxon>
        <taxon>Hexapoda</taxon>
        <taxon>Insecta</taxon>
        <taxon>Pterygota</taxon>
        <taxon>Neoptera</taxon>
        <taxon>Endopterygota</taxon>
        <taxon>Diptera</taxon>
        <taxon>Nematocera</taxon>
        <taxon>Culicoidea</taxon>
        <taxon>Culicidae</taxon>
        <taxon>Culicinae</taxon>
        <taxon>Culicini</taxon>
        <taxon>Culex</taxon>
        <taxon>Culex</taxon>
    </lineage>
</organism>
<dbReference type="VEuPathDB" id="VectorBase:CPIJ018665"/>
<evidence type="ECO:0000313" key="4">
    <source>
        <dbReference type="EnsemblMetazoa" id="CPIJ018665-PA"/>
    </source>
</evidence>
<dbReference type="GO" id="GO:0003676">
    <property type="term" value="F:nucleic acid binding"/>
    <property type="evidence" value="ECO:0007669"/>
    <property type="project" value="InterPro"/>
</dbReference>
<keyword evidence="5" id="KW-1185">Reference proteome</keyword>
<reference evidence="4" key="2">
    <citation type="submission" date="2021-02" db="UniProtKB">
        <authorList>
            <consortium name="EnsemblMetazoa"/>
        </authorList>
    </citation>
    <scope>IDENTIFICATION</scope>
    <source>
        <strain evidence="4">JHB</strain>
    </source>
</reference>
<feature type="region of interest" description="Disordered" evidence="1">
    <location>
        <begin position="19"/>
        <end position="47"/>
    </location>
</feature>
<dbReference type="InterPro" id="IPR044925">
    <property type="entry name" value="His-Me_finger_sf"/>
</dbReference>
<dbReference type="GO" id="GO:0016787">
    <property type="term" value="F:hydrolase activity"/>
    <property type="evidence" value="ECO:0007669"/>
    <property type="project" value="InterPro"/>
</dbReference>
<gene>
    <name evidence="4" type="primary">6052696</name>
    <name evidence="3" type="ORF">CpipJ_CPIJ018665</name>
</gene>
<dbReference type="InParanoid" id="B0XH01"/>
<name>B0XH01_CULQU</name>
<feature type="compositionally biased region" description="Basic and acidic residues" evidence="1">
    <location>
        <begin position="20"/>
        <end position="38"/>
    </location>
</feature>
<protein>
    <submittedName>
        <fullName evidence="3">Deoxyribonuclease I</fullName>
    </submittedName>
</protein>
<dbReference type="OrthoDB" id="8194122at2759"/>
<dbReference type="EMBL" id="DS233082">
    <property type="protein sequence ID" value="EDS27969.1"/>
    <property type="molecule type" value="Genomic_DNA"/>
</dbReference>
<evidence type="ECO:0000313" key="5">
    <source>
        <dbReference type="Proteomes" id="UP000002320"/>
    </source>
</evidence>
<proteinExistence type="predicted"/>
<dbReference type="KEGG" id="cqu:CpipJ_CPIJ018665"/>
<feature type="domain" description="DNA/RNA non-specific endonuclease/pyrophosphatase/phosphodiesterase" evidence="2">
    <location>
        <begin position="49"/>
        <end position="116"/>
    </location>
</feature>
<dbReference type="STRING" id="7176.B0XH01"/>
<dbReference type="Pfam" id="PF01223">
    <property type="entry name" value="Endonuclease_NS"/>
    <property type="match status" value="1"/>
</dbReference>
<evidence type="ECO:0000313" key="3">
    <source>
        <dbReference type="EMBL" id="EDS27969.1"/>
    </source>
</evidence>
<dbReference type="SUPFAM" id="SSF54060">
    <property type="entry name" value="His-Me finger endonucleases"/>
    <property type="match status" value="1"/>
</dbReference>
<evidence type="ECO:0000259" key="2">
    <source>
        <dbReference type="Pfam" id="PF01223"/>
    </source>
</evidence>